<evidence type="ECO:0000313" key="4">
    <source>
        <dbReference type="Proteomes" id="UP001235723"/>
    </source>
</evidence>
<dbReference type="InterPro" id="IPR008964">
    <property type="entry name" value="Invasin/intimin_cell_adhesion"/>
</dbReference>
<dbReference type="InterPro" id="IPR051715">
    <property type="entry name" value="Intimin-Invasin_domain"/>
</dbReference>
<accession>A0ABU1CA69</accession>
<dbReference type="EMBL" id="JAHCRT010000070">
    <property type="protein sequence ID" value="MDQ9296739.1"/>
    <property type="molecule type" value="Genomic_DNA"/>
</dbReference>
<feature type="domain" description="Big-1" evidence="2">
    <location>
        <begin position="82"/>
        <end position="172"/>
    </location>
</feature>
<evidence type="ECO:0000256" key="1">
    <source>
        <dbReference type="ARBA" id="ARBA00010116"/>
    </source>
</evidence>
<dbReference type="InterPro" id="IPR003344">
    <property type="entry name" value="Big_1_dom"/>
</dbReference>
<proteinExistence type="inferred from homology"/>
<name>A0ABU1CA69_9ESCH</name>
<protein>
    <submittedName>
        <fullName evidence="3">Ig-like domain-containing protein</fullName>
    </submittedName>
</protein>
<dbReference type="Gene3D" id="2.60.40.10">
    <property type="entry name" value="Immunoglobulins"/>
    <property type="match status" value="3"/>
</dbReference>
<evidence type="ECO:0000313" key="3">
    <source>
        <dbReference type="EMBL" id="MDQ9296739.1"/>
    </source>
</evidence>
<feature type="domain" description="Big-1" evidence="2">
    <location>
        <begin position="176"/>
        <end position="272"/>
    </location>
</feature>
<evidence type="ECO:0000259" key="2">
    <source>
        <dbReference type="PROSITE" id="PS51127"/>
    </source>
</evidence>
<dbReference type="Pfam" id="PF02369">
    <property type="entry name" value="Big_1"/>
    <property type="match status" value="3"/>
</dbReference>
<dbReference type="SMART" id="SM00634">
    <property type="entry name" value="BID_1"/>
    <property type="match status" value="3"/>
</dbReference>
<dbReference type="PANTHER" id="PTHR39576:SF2">
    <property type="entry name" value="ATTACHING AND EFFACING PROTEIN HOMOLOG-RELATED"/>
    <property type="match status" value="1"/>
</dbReference>
<feature type="non-terminal residue" evidence="3">
    <location>
        <position position="282"/>
    </location>
</feature>
<organism evidence="3 4">
    <name type="scientific">Escherichia marmotae</name>
    <dbReference type="NCBI Taxonomy" id="1499973"/>
    <lineage>
        <taxon>Bacteria</taxon>
        <taxon>Pseudomonadati</taxon>
        <taxon>Pseudomonadota</taxon>
        <taxon>Gammaproteobacteria</taxon>
        <taxon>Enterobacterales</taxon>
        <taxon>Enterobacteriaceae</taxon>
        <taxon>Escherichia</taxon>
    </lineage>
</organism>
<reference evidence="3 4" key="1">
    <citation type="submission" date="2021-05" db="EMBL/GenBank/DDBJ databases">
        <title>Genome sequence of E. marmotae isolates.</title>
        <authorList>
            <person name="Binsker U."/>
            <person name="Hammerl J.A."/>
        </authorList>
    </citation>
    <scope>NUCLEOTIDE SEQUENCE [LARGE SCALE GENOMIC DNA]</scope>
    <source>
        <strain evidence="3 4">21-MO00586</strain>
    </source>
</reference>
<dbReference type="PROSITE" id="PS51127">
    <property type="entry name" value="BIG1"/>
    <property type="match status" value="3"/>
</dbReference>
<sequence>QDSIILTAVIRDAAGIPVAGQAVTWHTDNGQFTQQDAVTNAAGAASATLTSTQAGNAQVSLSLNGTTTTVSAPRVSFTQQLYLTLQAGRTTAVADGNDAITYTLNVRDAAGQPVKDKAVQWSTDLGTLSTLQGTTSAQGEATVTLTSTQAGQAVVNATVDGRAVSAQSVTFTRTVRGVITVEKERVYPGSKQTVTLTLTDAAGNPVSGERVDWHADSGNLWQTQGTTDAQGRATTTWESTTPGTATITADAYGQQYTAPVITVMPALTVSSVTGIDATGADG</sequence>
<feature type="non-terminal residue" evidence="3">
    <location>
        <position position="1"/>
    </location>
</feature>
<dbReference type="PANTHER" id="PTHR39576">
    <property type="entry name" value="ATTACHING AND EFFACING PROTEIN HOMOLOG-RELATED-RELATED"/>
    <property type="match status" value="1"/>
</dbReference>
<dbReference type="SUPFAM" id="SSF49373">
    <property type="entry name" value="Invasin/intimin cell-adhesion fragments"/>
    <property type="match status" value="3"/>
</dbReference>
<dbReference type="RefSeq" id="WP_309188710.1">
    <property type="nucleotide sequence ID" value="NZ_JAHCRT010000070.1"/>
</dbReference>
<keyword evidence="4" id="KW-1185">Reference proteome</keyword>
<gene>
    <name evidence="3" type="ORF">KJE03_25480</name>
</gene>
<dbReference type="InterPro" id="IPR013783">
    <property type="entry name" value="Ig-like_fold"/>
</dbReference>
<comment type="similarity">
    <text evidence="1">Belongs to the intimin/invasin family.</text>
</comment>
<feature type="domain" description="Big-1" evidence="2">
    <location>
        <begin position="1"/>
        <end position="78"/>
    </location>
</feature>
<dbReference type="Proteomes" id="UP001235723">
    <property type="component" value="Unassembled WGS sequence"/>
</dbReference>
<comment type="caution">
    <text evidence="3">The sequence shown here is derived from an EMBL/GenBank/DDBJ whole genome shotgun (WGS) entry which is preliminary data.</text>
</comment>